<feature type="compositionally biased region" description="Basic and acidic residues" evidence="7">
    <location>
        <begin position="152"/>
        <end position="180"/>
    </location>
</feature>
<evidence type="ECO:0000256" key="1">
    <source>
        <dbReference type="ARBA" id="ARBA00004123"/>
    </source>
</evidence>
<evidence type="ECO:0000256" key="4">
    <source>
        <dbReference type="ARBA" id="ARBA00022490"/>
    </source>
</evidence>
<dbReference type="GeneID" id="92210408"/>
<evidence type="ECO:0000313" key="8">
    <source>
        <dbReference type="EMBL" id="CAK9441343.1"/>
    </source>
</evidence>
<evidence type="ECO:0000256" key="2">
    <source>
        <dbReference type="ARBA" id="ARBA00004496"/>
    </source>
</evidence>
<gene>
    <name evidence="8" type="ORF">LODBEIA_P52120</name>
</gene>
<keyword evidence="4" id="KW-0963">Cytoplasm</keyword>
<reference evidence="8 9" key="1">
    <citation type="submission" date="2024-03" db="EMBL/GenBank/DDBJ databases">
        <authorList>
            <person name="Brejova B."/>
        </authorList>
    </citation>
    <scope>NUCLEOTIDE SEQUENCE [LARGE SCALE GENOMIC DNA]</scope>
    <source>
        <strain evidence="8 9">CBS 14171</strain>
    </source>
</reference>
<evidence type="ECO:0000313" key="9">
    <source>
        <dbReference type="Proteomes" id="UP001497383"/>
    </source>
</evidence>
<dbReference type="PANTHER" id="PTHR28280">
    <property type="entry name" value="SHUTTLING PRE-60S FACTOR ECM1"/>
    <property type="match status" value="1"/>
</dbReference>
<dbReference type="PANTHER" id="PTHR28280:SF1">
    <property type="entry name" value="SHUTTLING PRE-60S FACTOR ECM1"/>
    <property type="match status" value="1"/>
</dbReference>
<keyword evidence="6" id="KW-0539">Nucleus</keyword>
<dbReference type="InterPro" id="IPR022784">
    <property type="entry name" value="Ribosome_bgen_Alb1"/>
</dbReference>
<comment type="subcellular location">
    <subcellularLocation>
        <location evidence="2">Cytoplasm</location>
    </subcellularLocation>
    <subcellularLocation>
        <location evidence="1">Nucleus</location>
    </subcellularLocation>
</comment>
<organism evidence="8 9">
    <name type="scientific">Lodderomyces beijingensis</name>
    <dbReference type="NCBI Taxonomy" id="1775926"/>
    <lineage>
        <taxon>Eukaryota</taxon>
        <taxon>Fungi</taxon>
        <taxon>Dikarya</taxon>
        <taxon>Ascomycota</taxon>
        <taxon>Saccharomycotina</taxon>
        <taxon>Pichiomycetes</taxon>
        <taxon>Debaryomycetaceae</taxon>
        <taxon>Candida/Lodderomyces clade</taxon>
        <taxon>Lodderomyces</taxon>
    </lineage>
</organism>
<protein>
    <submittedName>
        <fullName evidence="8">Uncharacterized protein</fullName>
    </submittedName>
</protein>
<feature type="region of interest" description="Disordered" evidence="7">
    <location>
        <begin position="127"/>
        <end position="146"/>
    </location>
</feature>
<name>A0ABP0ZS71_9ASCO</name>
<dbReference type="Pfam" id="PF09135">
    <property type="entry name" value="Alb1"/>
    <property type="match status" value="1"/>
</dbReference>
<keyword evidence="3" id="KW-0813">Transport</keyword>
<evidence type="ECO:0000256" key="6">
    <source>
        <dbReference type="ARBA" id="ARBA00023242"/>
    </source>
</evidence>
<feature type="region of interest" description="Disordered" evidence="7">
    <location>
        <begin position="152"/>
        <end position="197"/>
    </location>
</feature>
<dbReference type="EMBL" id="OZ022410">
    <property type="protein sequence ID" value="CAK9441343.1"/>
    <property type="molecule type" value="Genomic_DNA"/>
</dbReference>
<dbReference type="InterPro" id="IPR053278">
    <property type="entry name" value="Pre-60S_factor_ECM1"/>
</dbReference>
<feature type="region of interest" description="Disordered" evidence="7">
    <location>
        <begin position="1"/>
        <end position="43"/>
    </location>
</feature>
<keyword evidence="9" id="KW-1185">Reference proteome</keyword>
<sequence>MAKKISKHSRAARRGEANPTMAPPDRAIEALSQTPAPENDTVRKSIIRTQIKNENLLTKKLESSKIRKQQRKSTSTLKQKLERNDKLQGVLSSKIDASIKRAKYVQGARRSNWDQTNANIEIRNRMSDEMKSQQAPRDVDDKDMEKLEEDAYVRKFYEEVDGQDREGEGEGDDERAKSTDQNELGDNRFALLEDVEA</sequence>
<evidence type="ECO:0000256" key="3">
    <source>
        <dbReference type="ARBA" id="ARBA00022448"/>
    </source>
</evidence>
<keyword evidence="5" id="KW-0690">Ribosome biogenesis</keyword>
<evidence type="ECO:0000256" key="5">
    <source>
        <dbReference type="ARBA" id="ARBA00022517"/>
    </source>
</evidence>
<dbReference type="Proteomes" id="UP001497383">
    <property type="component" value="Chromosome 6"/>
</dbReference>
<dbReference type="RefSeq" id="XP_066832150.1">
    <property type="nucleotide sequence ID" value="XM_066975520.1"/>
</dbReference>
<feature type="compositionally biased region" description="Basic residues" evidence="7">
    <location>
        <begin position="1"/>
        <end position="12"/>
    </location>
</feature>
<accession>A0ABP0ZS71</accession>
<proteinExistence type="predicted"/>
<evidence type="ECO:0000256" key="7">
    <source>
        <dbReference type="SAM" id="MobiDB-lite"/>
    </source>
</evidence>